<name>A0A6A5W6Z9_9PLEO</name>
<feature type="compositionally biased region" description="Basic residues" evidence="1">
    <location>
        <begin position="284"/>
        <end position="307"/>
    </location>
</feature>
<protein>
    <submittedName>
        <fullName evidence="2">Uncharacterized protein</fullName>
    </submittedName>
</protein>
<evidence type="ECO:0000313" key="2">
    <source>
        <dbReference type="EMBL" id="KAF1997552.1"/>
    </source>
</evidence>
<evidence type="ECO:0000313" key="3">
    <source>
        <dbReference type="Proteomes" id="UP000799779"/>
    </source>
</evidence>
<keyword evidence="3" id="KW-1185">Reference proteome</keyword>
<feature type="compositionally biased region" description="Polar residues" evidence="1">
    <location>
        <begin position="101"/>
        <end position="114"/>
    </location>
</feature>
<feature type="region of interest" description="Disordered" evidence="1">
    <location>
        <begin position="37"/>
        <end position="378"/>
    </location>
</feature>
<dbReference type="Proteomes" id="UP000799779">
    <property type="component" value="Unassembled WGS sequence"/>
</dbReference>
<evidence type="ECO:0000256" key="1">
    <source>
        <dbReference type="SAM" id="MobiDB-lite"/>
    </source>
</evidence>
<feature type="compositionally biased region" description="Gly residues" evidence="1">
    <location>
        <begin position="1"/>
        <end position="13"/>
    </location>
</feature>
<dbReference type="OrthoDB" id="437973at2759"/>
<feature type="compositionally biased region" description="Low complexity" evidence="1">
    <location>
        <begin position="51"/>
        <end position="64"/>
    </location>
</feature>
<feature type="region of interest" description="Disordered" evidence="1">
    <location>
        <begin position="1"/>
        <end position="22"/>
    </location>
</feature>
<dbReference type="AlphaFoldDB" id="A0A6A5W6Z9"/>
<sequence length="378" mass="42220">MFRGGSLRGGFGGRSKATASTTCQKCLQKDNYECTANAQERPYKPRPSRTQQLLNPQLKPKLMLENPNDLLKQGATGDRKEERGRKTGSEHHAGVRKRSRSLSTDSASTISTNLSRSPSRSPPHHKPNGQKASLRGGQLGKRRRRSVSMDSHTSRSSVERSRSADRNTRRRMSSFSPAKRGRRRSRSDTSRMDVSHSRDARVTEGNHRRSSRSRRQDRSRSRHRSRDRTSKRAAGKQPRSRSPSSPMDTTEDLYPATKLDKKPAPARRLSVSKSRSRSPEPFRRKTRSRSPLKKARSPSPFARRRPRSPSPYRPRSHGNGRGGHVKGRGSRFDTAPAPAPPAARNAGPPPPPAVQKERSLSPYSKRVALTKAMQAGRG</sequence>
<dbReference type="EMBL" id="ML977612">
    <property type="protein sequence ID" value="KAF1997552.1"/>
    <property type="molecule type" value="Genomic_DNA"/>
</dbReference>
<feature type="compositionally biased region" description="Basic residues" evidence="1">
    <location>
        <begin position="220"/>
        <end position="234"/>
    </location>
</feature>
<feature type="compositionally biased region" description="Basic residues" evidence="1">
    <location>
        <begin position="314"/>
        <end position="329"/>
    </location>
</feature>
<reference evidence="2" key="1">
    <citation type="journal article" date="2020" name="Stud. Mycol.">
        <title>101 Dothideomycetes genomes: a test case for predicting lifestyles and emergence of pathogens.</title>
        <authorList>
            <person name="Haridas S."/>
            <person name="Albert R."/>
            <person name="Binder M."/>
            <person name="Bloem J."/>
            <person name="Labutti K."/>
            <person name="Salamov A."/>
            <person name="Andreopoulos B."/>
            <person name="Baker S."/>
            <person name="Barry K."/>
            <person name="Bills G."/>
            <person name="Bluhm B."/>
            <person name="Cannon C."/>
            <person name="Castanera R."/>
            <person name="Culley D."/>
            <person name="Daum C."/>
            <person name="Ezra D."/>
            <person name="Gonzalez J."/>
            <person name="Henrissat B."/>
            <person name="Kuo A."/>
            <person name="Liang C."/>
            <person name="Lipzen A."/>
            <person name="Lutzoni F."/>
            <person name="Magnuson J."/>
            <person name="Mondo S."/>
            <person name="Nolan M."/>
            <person name="Ohm R."/>
            <person name="Pangilinan J."/>
            <person name="Park H.-J."/>
            <person name="Ramirez L."/>
            <person name="Alfaro M."/>
            <person name="Sun H."/>
            <person name="Tritt A."/>
            <person name="Yoshinaga Y."/>
            <person name="Zwiers L.-H."/>
            <person name="Turgeon B."/>
            <person name="Goodwin S."/>
            <person name="Spatafora J."/>
            <person name="Crous P."/>
            <person name="Grigoriev I."/>
        </authorList>
    </citation>
    <scope>NUCLEOTIDE SEQUENCE</scope>
    <source>
        <strain evidence="2">CBS 123094</strain>
    </source>
</reference>
<feature type="compositionally biased region" description="Basic and acidic residues" evidence="1">
    <location>
        <begin position="186"/>
        <end position="207"/>
    </location>
</feature>
<feature type="compositionally biased region" description="Basic and acidic residues" evidence="1">
    <location>
        <begin position="77"/>
        <end position="93"/>
    </location>
</feature>
<dbReference type="Pfam" id="PF13917">
    <property type="entry name" value="zf-CCHC_3"/>
    <property type="match status" value="1"/>
</dbReference>
<organism evidence="2 3">
    <name type="scientific">Amniculicola lignicola CBS 123094</name>
    <dbReference type="NCBI Taxonomy" id="1392246"/>
    <lineage>
        <taxon>Eukaryota</taxon>
        <taxon>Fungi</taxon>
        <taxon>Dikarya</taxon>
        <taxon>Ascomycota</taxon>
        <taxon>Pezizomycotina</taxon>
        <taxon>Dothideomycetes</taxon>
        <taxon>Pleosporomycetidae</taxon>
        <taxon>Pleosporales</taxon>
        <taxon>Amniculicolaceae</taxon>
        <taxon>Amniculicola</taxon>
    </lineage>
</organism>
<feature type="compositionally biased region" description="Pro residues" evidence="1">
    <location>
        <begin position="337"/>
        <end position="353"/>
    </location>
</feature>
<gene>
    <name evidence="2" type="ORF">P154DRAFT_578822</name>
</gene>
<proteinExistence type="predicted"/>
<accession>A0A6A5W6Z9</accession>
<feature type="compositionally biased region" description="Basic and acidic residues" evidence="1">
    <location>
        <begin position="157"/>
        <end position="167"/>
    </location>
</feature>